<comment type="caution">
    <text evidence="1">The sequence shown here is derived from an EMBL/GenBank/DDBJ whole genome shotgun (WGS) entry which is preliminary data.</text>
</comment>
<dbReference type="RefSeq" id="WP_062301573.1">
    <property type="nucleotide sequence ID" value="NZ_LRPB01000034.1"/>
</dbReference>
<protein>
    <submittedName>
        <fullName evidence="1">Uncharacterized protein</fullName>
    </submittedName>
</protein>
<evidence type="ECO:0000313" key="1">
    <source>
        <dbReference type="EMBL" id="KYG82905.1"/>
    </source>
</evidence>
<sequence length="197" mass="23034">MLGIPTYEPNFFNDADLFLKTQKDKFEKLIGKPIARFWVMWDENENEWYPDGPVILEIDGDNYEFCAYQLDDFSFTLNKIDLTGKLDWYGMGDELPLSWKENGKQELRESLNQPISAINVLTYNFKSKNVETGEPHETGFMMHGIEFELKKENDVTTYFSIFNGLDQNALSSERVEQEDQIERIKVTGYNRVDGREP</sequence>
<dbReference type="Proteomes" id="UP000075663">
    <property type="component" value="Unassembled WGS sequence"/>
</dbReference>
<gene>
    <name evidence="1" type="ORF">AWW67_05615</name>
</gene>
<name>A0A150XWA2_9BACT</name>
<accession>A0A150XWA2</accession>
<proteinExistence type="predicted"/>
<evidence type="ECO:0000313" key="2">
    <source>
        <dbReference type="Proteomes" id="UP000075663"/>
    </source>
</evidence>
<dbReference type="AlphaFoldDB" id="A0A150XWA2"/>
<organism evidence="1 2">
    <name type="scientific">Roseivirga seohaensis</name>
    <dbReference type="NCBI Taxonomy" id="1914963"/>
    <lineage>
        <taxon>Bacteria</taxon>
        <taxon>Pseudomonadati</taxon>
        <taxon>Bacteroidota</taxon>
        <taxon>Cytophagia</taxon>
        <taxon>Cytophagales</taxon>
        <taxon>Roseivirgaceae</taxon>
        <taxon>Roseivirga</taxon>
    </lineage>
</organism>
<reference evidence="1 2" key="1">
    <citation type="submission" date="2016-01" db="EMBL/GenBank/DDBJ databases">
        <title>Genome sequencing of Roseivirga seohaensis SW-152.</title>
        <authorList>
            <person name="Selvaratnam C."/>
            <person name="Thevarajoo S."/>
            <person name="Goh K.M."/>
            <person name="Ee R."/>
            <person name="Chan K.-G."/>
            <person name="Chong C.S."/>
        </authorList>
    </citation>
    <scope>NUCLEOTIDE SEQUENCE [LARGE SCALE GENOMIC DNA]</scope>
    <source>
        <strain evidence="1 2">SW-152</strain>
    </source>
</reference>
<dbReference type="EMBL" id="LRPB01000034">
    <property type="protein sequence ID" value="KYG82905.1"/>
    <property type="molecule type" value="Genomic_DNA"/>
</dbReference>